<sequence>MAVWRFEPCLEMLLIESVLSFRFGAVILMLLIESVLSFRFGAVILVLLIESVLSFRFGAVILVLLIESVRSFRFEAVMISPCHFDLRTALKDLKSIYLKTLPKNTNFYYFISIFCHFCYNKFISCYTVTQVKGEQTFLKALSYFRGEKYESR</sequence>
<gene>
    <name evidence="2" type="ORF">SAMN02745189_00061</name>
</gene>
<evidence type="ECO:0000313" key="2">
    <source>
        <dbReference type="EMBL" id="SHL39009.1"/>
    </source>
</evidence>
<reference evidence="2 3" key="1">
    <citation type="submission" date="2016-11" db="EMBL/GenBank/DDBJ databases">
        <authorList>
            <person name="Jaros S."/>
            <person name="Januszkiewicz K."/>
            <person name="Wedrychowicz H."/>
        </authorList>
    </citation>
    <scope>NUCLEOTIDE SEQUENCE [LARGE SCALE GENOMIC DNA]</scope>
    <source>
        <strain evidence="2 3">DSM 16010</strain>
    </source>
</reference>
<dbReference type="Proteomes" id="UP000184206">
    <property type="component" value="Unassembled WGS sequence"/>
</dbReference>
<evidence type="ECO:0000256" key="1">
    <source>
        <dbReference type="SAM" id="Phobius"/>
    </source>
</evidence>
<keyword evidence="3" id="KW-1185">Reference proteome</keyword>
<name>A0A1M7A8V5_9BACL</name>
<keyword evidence="1" id="KW-0472">Membrane</keyword>
<feature type="transmembrane region" description="Helical" evidence="1">
    <location>
        <begin position="12"/>
        <end position="32"/>
    </location>
</feature>
<evidence type="ECO:0000313" key="3">
    <source>
        <dbReference type="Proteomes" id="UP000184206"/>
    </source>
</evidence>
<accession>A0A1M7A8V5</accession>
<dbReference type="EMBL" id="FRCF01000002">
    <property type="protein sequence ID" value="SHL39009.1"/>
    <property type="molecule type" value="Genomic_DNA"/>
</dbReference>
<proteinExistence type="predicted"/>
<protein>
    <submittedName>
        <fullName evidence="2">Uncharacterized protein</fullName>
    </submittedName>
</protein>
<dbReference type="STRING" id="1123231.SAMN02745189_00061"/>
<dbReference type="AlphaFoldDB" id="A0A1M7A8V5"/>
<keyword evidence="1" id="KW-0812">Transmembrane</keyword>
<organism evidence="2 3">
    <name type="scientific">Lacicoccus alkaliphilus DSM 16010</name>
    <dbReference type="NCBI Taxonomy" id="1123231"/>
    <lineage>
        <taxon>Bacteria</taxon>
        <taxon>Bacillati</taxon>
        <taxon>Bacillota</taxon>
        <taxon>Bacilli</taxon>
        <taxon>Bacillales</taxon>
        <taxon>Salinicoccaceae</taxon>
        <taxon>Lacicoccus</taxon>
    </lineage>
</organism>
<feature type="transmembrane region" description="Helical" evidence="1">
    <location>
        <begin position="38"/>
        <end position="66"/>
    </location>
</feature>
<keyword evidence="1" id="KW-1133">Transmembrane helix</keyword>